<reference evidence="2 3" key="1">
    <citation type="submission" date="2011-11" db="EMBL/GenBank/DDBJ databases">
        <authorList>
            <person name="Weinstock G."/>
            <person name="Sodergren E."/>
            <person name="Clifton S."/>
            <person name="Fulton L."/>
            <person name="Fulton B."/>
            <person name="Courtney L."/>
            <person name="Fronick C."/>
            <person name="Harrison M."/>
            <person name="Strong C."/>
            <person name="Farmer C."/>
            <person name="Delahaunty K."/>
            <person name="Markovic C."/>
            <person name="Hall O."/>
            <person name="Minx P."/>
            <person name="Tomlinson C."/>
            <person name="Mitreva M."/>
            <person name="Hou S."/>
            <person name="Chen J."/>
            <person name="Wollam A."/>
            <person name="Pepin K.H."/>
            <person name="Johnson M."/>
            <person name="Bhonagiri V."/>
            <person name="Zhang X."/>
            <person name="Suruliraj S."/>
            <person name="Warren W."/>
            <person name="Chinwalla A."/>
            <person name="Mardis E.R."/>
            <person name="Wilson R.K."/>
        </authorList>
    </citation>
    <scope>NUCLEOTIDE SEQUENCE [LARGE SCALE GENOMIC DNA]</scope>
    <source>
        <strain evidence="2 3">YIT 11816</strain>
    </source>
</reference>
<dbReference type="STRING" id="762967.HMPREF9440_00324"/>
<name>H3KC74_9BURK</name>
<keyword evidence="3" id="KW-1185">Reference proteome</keyword>
<evidence type="ECO:0000313" key="2">
    <source>
        <dbReference type="EMBL" id="EHY32272.1"/>
    </source>
</evidence>
<evidence type="ECO:0000313" key="3">
    <source>
        <dbReference type="Proteomes" id="UP000004956"/>
    </source>
</evidence>
<feature type="compositionally biased region" description="Basic and acidic residues" evidence="1">
    <location>
        <begin position="7"/>
        <end position="26"/>
    </location>
</feature>
<protein>
    <submittedName>
        <fullName evidence="2">Uncharacterized protein</fullName>
    </submittedName>
</protein>
<proteinExistence type="predicted"/>
<feature type="region of interest" description="Disordered" evidence="1">
    <location>
        <begin position="1"/>
        <end position="26"/>
    </location>
</feature>
<dbReference type="AlphaFoldDB" id="H3KC74"/>
<accession>H3KC74</accession>
<organism evidence="2 3">
    <name type="scientific">Sutterella parvirubra YIT 11816</name>
    <dbReference type="NCBI Taxonomy" id="762967"/>
    <lineage>
        <taxon>Bacteria</taxon>
        <taxon>Pseudomonadati</taxon>
        <taxon>Pseudomonadota</taxon>
        <taxon>Betaproteobacteria</taxon>
        <taxon>Burkholderiales</taxon>
        <taxon>Sutterellaceae</taxon>
        <taxon>Sutterella</taxon>
    </lineage>
</organism>
<dbReference type="Proteomes" id="UP000004956">
    <property type="component" value="Unassembled WGS sequence"/>
</dbReference>
<gene>
    <name evidence="2" type="ORF">HMPREF9440_00324</name>
</gene>
<dbReference type="EMBL" id="AFBQ01000037">
    <property type="protein sequence ID" value="EHY32272.1"/>
    <property type="molecule type" value="Genomic_DNA"/>
</dbReference>
<sequence>MTIRLSPVDHLRHDTPAKSPENAKTEKRIPVISLIFQQLSNTSPSDHAWREMTCS</sequence>
<evidence type="ECO:0000256" key="1">
    <source>
        <dbReference type="SAM" id="MobiDB-lite"/>
    </source>
</evidence>
<dbReference type="HOGENOM" id="CLU_3030768_0_0_4"/>
<comment type="caution">
    <text evidence="2">The sequence shown here is derived from an EMBL/GenBank/DDBJ whole genome shotgun (WGS) entry which is preliminary data.</text>
</comment>